<protein>
    <submittedName>
        <fullName evidence="2">Uncharacterized protein</fullName>
    </submittedName>
</protein>
<feature type="compositionally biased region" description="Basic and acidic residues" evidence="1">
    <location>
        <begin position="79"/>
        <end position="89"/>
    </location>
</feature>
<dbReference type="EMBL" id="AP022614">
    <property type="protein sequence ID" value="BBZ42979.1"/>
    <property type="molecule type" value="Genomic_DNA"/>
</dbReference>
<dbReference type="Proteomes" id="UP000467105">
    <property type="component" value="Chromosome"/>
</dbReference>
<keyword evidence="3" id="KW-1185">Reference proteome</keyword>
<name>A0A7I7YMS8_9MYCO</name>
<reference evidence="2 3" key="1">
    <citation type="journal article" date="2019" name="Emerg. Microbes Infect.">
        <title>Comprehensive subspecies identification of 175 nontuberculous mycobacteria species based on 7547 genomic profiles.</title>
        <authorList>
            <person name="Matsumoto Y."/>
            <person name="Kinjo T."/>
            <person name="Motooka D."/>
            <person name="Nabeya D."/>
            <person name="Jung N."/>
            <person name="Uechi K."/>
            <person name="Horii T."/>
            <person name="Iida T."/>
            <person name="Fujita J."/>
            <person name="Nakamura S."/>
        </authorList>
    </citation>
    <scope>NUCLEOTIDE SEQUENCE [LARGE SCALE GENOMIC DNA]</scope>
    <source>
        <strain evidence="2 3">JCM 14742</strain>
    </source>
</reference>
<evidence type="ECO:0000313" key="3">
    <source>
        <dbReference type="Proteomes" id="UP000467105"/>
    </source>
</evidence>
<gene>
    <name evidence="2" type="ORF">MPRM_02600</name>
</gene>
<dbReference type="AlphaFoldDB" id="A0A7I7YMS8"/>
<evidence type="ECO:0000256" key="1">
    <source>
        <dbReference type="SAM" id="MobiDB-lite"/>
    </source>
</evidence>
<accession>A0A7I7YMS8</accession>
<evidence type="ECO:0000313" key="2">
    <source>
        <dbReference type="EMBL" id="BBZ42979.1"/>
    </source>
</evidence>
<organism evidence="2 3">
    <name type="scientific">Mycobacterium parmense</name>
    <dbReference type="NCBI Taxonomy" id="185642"/>
    <lineage>
        <taxon>Bacteria</taxon>
        <taxon>Bacillati</taxon>
        <taxon>Actinomycetota</taxon>
        <taxon>Actinomycetes</taxon>
        <taxon>Mycobacteriales</taxon>
        <taxon>Mycobacteriaceae</taxon>
        <taxon>Mycobacterium</taxon>
        <taxon>Mycobacterium simiae complex</taxon>
    </lineage>
</organism>
<proteinExistence type="predicted"/>
<sequence length="89" mass="9924">MGVTIVYHYTDTQAFKGVVEKAELWATDFRYLNDPASSSTRGPRSWRSWTSSPNSRAITRRPIGHSPASPLFDPAICDNDSHERGGRSV</sequence>
<feature type="compositionally biased region" description="Polar residues" evidence="1">
    <location>
        <begin position="35"/>
        <end position="57"/>
    </location>
</feature>
<feature type="region of interest" description="Disordered" evidence="1">
    <location>
        <begin position="35"/>
        <end position="89"/>
    </location>
</feature>